<organism evidence="1 2">
    <name type="scientific">Clonorchis sinensis</name>
    <name type="common">Chinese liver fluke</name>
    <dbReference type="NCBI Taxonomy" id="79923"/>
    <lineage>
        <taxon>Eukaryota</taxon>
        <taxon>Metazoa</taxon>
        <taxon>Spiralia</taxon>
        <taxon>Lophotrochozoa</taxon>
        <taxon>Platyhelminthes</taxon>
        <taxon>Trematoda</taxon>
        <taxon>Digenea</taxon>
        <taxon>Opisthorchiida</taxon>
        <taxon>Opisthorchiata</taxon>
        <taxon>Opisthorchiidae</taxon>
        <taxon>Clonorchis</taxon>
    </lineage>
</organism>
<proteinExistence type="predicted"/>
<comment type="caution">
    <text evidence="1">The sequence shown here is derived from an EMBL/GenBank/DDBJ whole genome shotgun (WGS) entry which is preliminary data.</text>
</comment>
<dbReference type="EMBL" id="NIRI02000026">
    <property type="protein sequence ID" value="KAG5452665.1"/>
    <property type="molecule type" value="Genomic_DNA"/>
</dbReference>
<reference evidence="1 2" key="2">
    <citation type="journal article" date="2021" name="Genomics">
        <title>High-quality reference genome for Clonorchis sinensis.</title>
        <authorList>
            <person name="Young N.D."/>
            <person name="Stroehlein A.J."/>
            <person name="Kinkar L."/>
            <person name="Wang T."/>
            <person name="Sohn W.M."/>
            <person name="Chang B.C.H."/>
            <person name="Kaur P."/>
            <person name="Weisz D."/>
            <person name="Dudchenko O."/>
            <person name="Aiden E.L."/>
            <person name="Korhonen P.K."/>
            <person name="Gasser R.B."/>
        </authorList>
    </citation>
    <scope>NUCLEOTIDE SEQUENCE [LARGE SCALE GENOMIC DNA]</scope>
    <source>
        <strain evidence="1">Cs-k2</strain>
    </source>
</reference>
<accession>A0A3R7H8V7</accession>
<sequence>MEITSLNVCNETQTRSSRAENSNSRQAFQFTDSRIDTQERGFCPSFPGRFCSCRSAAVVHLKGTSEKRREFEFLLLRKQLFKDSRSSTEDTGFRTKFPGRLCSCFSVTAVQPEDTSKRRVQHFSVALLSARGNNLASERTQPKMASRSALSWVLDAGWTTAEGRLFHAATTQNQKNFCLLKVCALRLKIFLPCPRRVCWVNGGKTC</sequence>
<dbReference type="InParanoid" id="A0A3R7H8V7"/>
<reference evidence="1 2" key="1">
    <citation type="journal article" date="2018" name="Biotechnol. Adv.">
        <title>Improved genomic resources and new bioinformatic workflow for the carcinogenic parasite Clonorchis sinensis: Biotechnological implications.</title>
        <authorList>
            <person name="Wang D."/>
            <person name="Korhonen P.K."/>
            <person name="Gasser R.B."/>
            <person name="Young N.D."/>
        </authorList>
    </citation>
    <scope>NUCLEOTIDE SEQUENCE [LARGE SCALE GENOMIC DNA]</scope>
    <source>
        <strain evidence="1">Cs-k2</strain>
    </source>
</reference>
<gene>
    <name evidence="1" type="ORF">CSKR_107320</name>
</gene>
<keyword evidence="2" id="KW-1185">Reference proteome</keyword>
<dbReference type="Proteomes" id="UP000286415">
    <property type="component" value="Unassembled WGS sequence"/>
</dbReference>
<evidence type="ECO:0000313" key="2">
    <source>
        <dbReference type="Proteomes" id="UP000286415"/>
    </source>
</evidence>
<dbReference type="AlphaFoldDB" id="A0A3R7H8V7"/>
<name>A0A3R7H8V7_CLOSI</name>
<protein>
    <submittedName>
        <fullName evidence="1">Uncharacterized protein</fullName>
    </submittedName>
</protein>
<evidence type="ECO:0000313" key="1">
    <source>
        <dbReference type="EMBL" id="KAG5452665.1"/>
    </source>
</evidence>